<reference evidence="2" key="1">
    <citation type="submission" date="2012-01" db="EMBL/GenBank/DDBJ databases">
        <title>The Genome Sequence of Treponema denticola OTK.</title>
        <authorList>
            <consortium name="The Broad Institute Genome Sequencing Platform"/>
            <person name="Earl A."/>
            <person name="Ward D."/>
            <person name="Feldgarden M."/>
            <person name="Gevers D."/>
            <person name="Blanton J.M."/>
            <person name="Fenno C.J."/>
            <person name="Baranova O.V."/>
            <person name="Mathney J."/>
            <person name="Dewhirst F.E."/>
            <person name="Izard J."/>
            <person name="Young S.K."/>
            <person name="Zeng Q."/>
            <person name="Gargeya S."/>
            <person name="Fitzgerald M."/>
            <person name="Haas B."/>
            <person name="Abouelleil A."/>
            <person name="Alvarado L."/>
            <person name="Arachchi H.M."/>
            <person name="Berlin A."/>
            <person name="Chapman S.B."/>
            <person name="Gearin G."/>
            <person name="Goldberg J."/>
            <person name="Griggs A."/>
            <person name="Gujja S."/>
            <person name="Hansen M."/>
            <person name="Heiman D."/>
            <person name="Howarth C."/>
            <person name="Larimer J."/>
            <person name="Lui A."/>
            <person name="MacDonald P.J.P."/>
            <person name="McCowen C."/>
            <person name="Montmayeur A."/>
            <person name="Murphy C."/>
            <person name="Neiman D."/>
            <person name="Pearson M."/>
            <person name="Priest M."/>
            <person name="Roberts A."/>
            <person name="Saif S."/>
            <person name="Shea T."/>
            <person name="Sisk P."/>
            <person name="Stolte C."/>
            <person name="Sykes S."/>
            <person name="Wortman J."/>
            <person name="Nusbaum C."/>
            <person name="Birren B."/>
        </authorList>
    </citation>
    <scope>NUCLEOTIDE SEQUENCE [LARGE SCALE GENOMIC DNA]</scope>
    <source>
        <strain evidence="2">OTK</strain>
    </source>
</reference>
<name>A0A0F6MS42_TREDN</name>
<dbReference type="SUPFAM" id="SSF143100">
    <property type="entry name" value="TTHA1013/TTHA0281-like"/>
    <property type="match status" value="1"/>
</dbReference>
<accession>A0A0F6MS42</accession>
<sequence>MKLAYPAIITYCEEDNSYSIEFPDLQGCVSGGFSLIEAIEMGIDAASGWILTEIEEGNAVPKASEPTKIKLPDNKSFINMLILDMDSYSEKYSSKCVRKNITLPKWVNTLAEKNNVNFSQLLQNTIVEKYIGVM</sequence>
<dbReference type="AlphaFoldDB" id="A0A0F6MS42"/>
<evidence type="ECO:0000313" key="2">
    <source>
        <dbReference type="EMBL" id="EMB24544.1"/>
    </source>
</evidence>
<comment type="caution">
    <text evidence="2">The sequence shown here is derived from an EMBL/GenBank/DDBJ whole genome shotgun (WGS) entry which is preliminary data.</text>
</comment>
<dbReference type="Gene3D" id="3.30.160.250">
    <property type="match status" value="1"/>
</dbReference>
<dbReference type="Proteomes" id="UP000011701">
    <property type="component" value="Chromosome"/>
</dbReference>
<evidence type="ECO:0000259" key="1">
    <source>
        <dbReference type="Pfam" id="PF15919"/>
    </source>
</evidence>
<dbReference type="RefSeq" id="WP_002690323.1">
    <property type="nucleotide sequence ID" value="NZ_CM001797.1"/>
</dbReference>
<dbReference type="PATRIC" id="fig|999434.4.peg.242"/>
<dbReference type="InterPro" id="IPR035069">
    <property type="entry name" value="TTHA1013/TTHA0281-like"/>
</dbReference>
<feature type="domain" description="HicB-like antitoxin of toxin-antitoxin system" evidence="1">
    <location>
        <begin position="5"/>
        <end position="108"/>
    </location>
</feature>
<dbReference type="EMBL" id="AGDY01000002">
    <property type="protein sequence ID" value="EMB24544.1"/>
    <property type="molecule type" value="Genomic_DNA"/>
</dbReference>
<dbReference type="Pfam" id="PF15919">
    <property type="entry name" value="HicB_lk_antitox"/>
    <property type="match status" value="1"/>
</dbReference>
<organism evidence="2">
    <name type="scientific">Treponema denticola OTK</name>
    <dbReference type="NCBI Taxonomy" id="999434"/>
    <lineage>
        <taxon>Bacteria</taxon>
        <taxon>Pseudomonadati</taxon>
        <taxon>Spirochaetota</taxon>
        <taxon>Spirochaetia</taxon>
        <taxon>Spirochaetales</taxon>
        <taxon>Treponemataceae</taxon>
        <taxon>Treponema</taxon>
    </lineage>
</organism>
<dbReference type="InterPro" id="IPR031807">
    <property type="entry name" value="HicB-like"/>
</dbReference>
<gene>
    <name evidence="2" type="ORF">HMPREF9723_00232</name>
</gene>
<protein>
    <recommendedName>
        <fullName evidence="1">HicB-like antitoxin of toxin-antitoxin system domain-containing protein</fullName>
    </recommendedName>
</protein>
<proteinExistence type="predicted"/>
<dbReference type="HOGENOM" id="CLU_114047_0_2_12"/>